<organism evidence="2 3">
    <name type="scientific">Eumeta variegata</name>
    <name type="common">Bagworm moth</name>
    <name type="synonym">Eumeta japonica</name>
    <dbReference type="NCBI Taxonomy" id="151549"/>
    <lineage>
        <taxon>Eukaryota</taxon>
        <taxon>Metazoa</taxon>
        <taxon>Ecdysozoa</taxon>
        <taxon>Arthropoda</taxon>
        <taxon>Hexapoda</taxon>
        <taxon>Insecta</taxon>
        <taxon>Pterygota</taxon>
        <taxon>Neoptera</taxon>
        <taxon>Endopterygota</taxon>
        <taxon>Lepidoptera</taxon>
        <taxon>Glossata</taxon>
        <taxon>Ditrysia</taxon>
        <taxon>Tineoidea</taxon>
        <taxon>Psychidae</taxon>
        <taxon>Oiketicinae</taxon>
        <taxon>Eumeta</taxon>
    </lineage>
</organism>
<accession>A0A4C1WVS4</accession>
<dbReference type="Proteomes" id="UP000299102">
    <property type="component" value="Unassembled WGS sequence"/>
</dbReference>
<dbReference type="EMBL" id="BGZK01000659">
    <property type="protein sequence ID" value="GBP55013.1"/>
    <property type="molecule type" value="Genomic_DNA"/>
</dbReference>
<protein>
    <submittedName>
        <fullName evidence="2">Uncharacterized protein</fullName>
    </submittedName>
</protein>
<reference evidence="2 3" key="1">
    <citation type="journal article" date="2019" name="Commun. Biol.">
        <title>The bagworm genome reveals a unique fibroin gene that provides high tensile strength.</title>
        <authorList>
            <person name="Kono N."/>
            <person name="Nakamura H."/>
            <person name="Ohtoshi R."/>
            <person name="Tomita M."/>
            <person name="Numata K."/>
            <person name="Arakawa K."/>
        </authorList>
    </citation>
    <scope>NUCLEOTIDE SEQUENCE [LARGE SCALE GENOMIC DNA]</scope>
</reference>
<sequence length="158" mass="17697">MLKHSSTYDDLRPGPRAANERHRRCDDNICRRPNALSDIRYEARNSAAVNGRRIGRRPDDAAGARREIRFPVDATAFVKLPLVGKSPESGQIMYNIQSPTPPSTRYCMLTQATDNALVTSLGSCVFMDSGEYLLSGGSRARLPLEYYTKNAQPTYCYF</sequence>
<gene>
    <name evidence="2" type="ORF">EVAR_34488_1</name>
</gene>
<proteinExistence type="predicted"/>
<evidence type="ECO:0000256" key="1">
    <source>
        <dbReference type="SAM" id="MobiDB-lite"/>
    </source>
</evidence>
<evidence type="ECO:0000313" key="2">
    <source>
        <dbReference type="EMBL" id="GBP55013.1"/>
    </source>
</evidence>
<comment type="caution">
    <text evidence="2">The sequence shown here is derived from an EMBL/GenBank/DDBJ whole genome shotgun (WGS) entry which is preliminary data.</text>
</comment>
<dbReference type="AlphaFoldDB" id="A0A4C1WVS4"/>
<keyword evidence="3" id="KW-1185">Reference proteome</keyword>
<evidence type="ECO:0000313" key="3">
    <source>
        <dbReference type="Proteomes" id="UP000299102"/>
    </source>
</evidence>
<feature type="region of interest" description="Disordered" evidence="1">
    <location>
        <begin position="1"/>
        <end position="22"/>
    </location>
</feature>
<name>A0A4C1WVS4_EUMVA</name>